<accession>A0A0G0QXN5</accession>
<feature type="transmembrane region" description="Helical" evidence="1">
    <location>
        <begin position="101"/>
        <end position="122"/>
    </location>
</feature>
<sequence>MQDKLTKVFQKAKYKESSILAQNVWNTIVAREKRNTQIKFWAFSSLGFTSLASLVPVFKILLNDLTQSGFYEYASLAFSDTSLVLSAWKEFAFSLVESLPIMSMIFTLSLLFTIFLSIKYVFKQIINNNSMGETYGIA</sequence>
<proteinExistence type="predicted"/>
<evidence type="ECO:0000256" key="1">
    <source>
        <dbReference type="SAM" id="Phobius"/>
    </source>
</evidence>
<name>A0A0G0QXN5_9BACT</name>
<protein>
    <submittedName>
        <fullName evidence="2">Uncharacterized protein</fullName>
    </submittedName>
</protein>
<reference evidence="2 3" key="1">
    <citation type="journal article" date="2015" name="Nature">
        <title>rRNA introns, odd ribosomes, and small enigmatic genomes across a large radiation of phyla.</title>
        <authorList>
            <person name="Brown C.T."/>
            <person name="Hug L.A."/>
            <person name="Thomas B.C."/>
            <person name="Sharon I."/>
            <person name="Castelle C.J."/>
            <person name="Singh A."/>
            <person name="Wilkins M.J."/>
            <person name="Williams K.H."/>
            <person name="Banfield J.F."/>
        </authorList>
    </citation>
    <scope>NUCLEOTIDE SEQUENCE [LARGE SCALE GENOMIC DNA]</scope>
</reference>
<organism evidence="2 3">
    <name type="scientific">Candidatus Nomurabacteria bacterium GW2011_GWF2_40_12</name>
    <dbReference type="NCBI Taxonomy" id="1618776"/>
    <lineage>
        <taxon>Bacteria</taxon>
        <taxon>Candidatus Nomuraibacteriota</taxon>
    </lineage>
</organism>
<keyword evidence="1" id="KW-0472">Membrane</keyword>
<feature type="transmembrane region" description="Helical" evidence="1">
    <location>
        <begin position="40"/>
        <end position="62"/>
    </location>
</feature>
<evidence type="ECO:0000313" key="3">
    <source>
        <dbReference type="Proteomes" id="UP000034301"/>
    </source>
</evidence>
<evidence type="ECO:0000313" key="2">
    <source>
        <dbReference type="EMBL" id="KKR42196.1"/>
    </source>
</evidence>
<keyword evidence="1" id="KW-1133">Transmembrane helix</keyword>
<gene>
    <name evidence="2" type="ORF">UT78_C0017G0005</name>
</gene>
<keyword evidence="1" id="KW-0812">Transmembrane</keyword>
<dbReference type="AlphaFoldDB" id="A0A0G0QXN5"/>
<dbReference type="EMBL" id="LBYC01000017">
    <property type="protein sequence ID" value="KKR42196.1"/>
    <property type="molecule type" value="Genomic_DNA"/>
</dbReference>
<comment type="caution">
    <text evidence="2">The sequence shown here is derived from an EMBL/GenBank/DDBJ whole genome shotgun (WGS) entry which is preliminary data.</text>
</comment>
<dbReference type="Proteomes" id="UP000034301">
    <property type="component" value="Unassembled WGS sequence"/>
</dbReference>